<proteinExistence type="predicted"/>
<dbReference type="AlphaFoldDB" id="A0A3M0KKD6"/>
<gene>
    <name evidence="3" type="ORF">DUI87_08799</name>
</gene>
<feature type="region of interest" description="Disordered" evidence="1">
    <location>
        <begin position="1"/>
        <end position="28"/>
    </location>
</feature>
<protein>
    <recommendedName>
        <fullName evidence="2">G-protein coupled receptors family 2 profile 1 domain-containing protein</fullName>
    </recommendedName>
</protein>
<dbReference type="OrthoDB" id="1100386at2759"/>
<evidence type="ECO:0000313" key="4">
    <source>
        <dbReference type="Proteomes" id="UP000269221"/>
    </source>
</evidence>
<evidence type="ECO:0000313" key="3">
    <source>
        <dbReference type="EMBL" id="RMC13719.1"/>
    </source>
</evidence>
<organism evidence="3 4">
    <name type="scientific">Hirundo rustica rustica</name>
    <dbReference type="NCBI Taxonomy" id="333673"/>
    <lineage>
        <taxon>Eukaryota</taxon>
        <taxon>Metazoa</taxon>
        <taxon>Chordata</taxon>
        <taxon>Craniata</taxon>
        <taxon>Vertebrata</taxon>
        <taxon>Euteleostomi</taxon>
        <taxon>Archelosauria</taxon>
        <taxon>Archosauria</taxon>
        <taxon>Dinosauria</taxon>
        <taxon>Saurischia</taxon>
        <taxon>Theropoda</taxon>
        <taxon>Coelurosauria</taxon>
        <taxon>Aves</taxon>
        <taxon>Neognathae</taxon>
        <taxon>Neoaves</taxon>
        <taxon>Telluraves</taxon>
        <taxon>Australaves</taxon>
        <taxon>Passeriformes</taxon>
        <taxon>Sylvioidea</taxon>
        <taxon>Hirundinidae</taxon>
        <taxon>Hirundo</taxon>
    </lineage>
</organism>
<evidence type="ECO:0000259" key="2">
    <source>
        <dbReference type="PROSITE" id="PS50227"/>
    </source>
</evidence>
<dbReference type="GO" id="GO:0016020">
    <property type="term" value="C:membrane"/>
    <property type="evidence" value="ECO:0007669"/>
    <property type="project" value="InterPro"/>
</dbReference>
<dbReference type="Gene3D" id="4.10.1240.10">
    <property type="entry name" value="GPCR, family 2, extracellular hormone receptor domain"/>
    <property type="match status" value="1"/>
</dbReference>
<evidence type="ECO:0000256" key="1">
    <source>
        <dbReference type="SAM" id="MobiDB-lite"/>
    </source>
</evidence>
<dbReference type="FunFam" id="4.10.1240.10:FF:000004">
    <property type="entry name" value="Adhesion G protein-coupled receptor L3"/>
    <property type="match status" value="1"/>
</dbReference>
<feature type="domain" description="G-protein coupled receptors family 2 profile 1" evidence="2">
    <location>
        <begin position="27"/>
        <end position="83"/>
    </location>
</feature>
<accession>A0A3M0KKD6</accession>
<dbReference type="GO" id="GO:0004930">
    <property type="term" value="F:G protein-coupled receptor activity"/>
    <property type="evidence" value="ECO:0007669"/>
    <property type="project" value="InterPro"/>
</dbReference>
<dbReference type="PROSITE" id="PS50227">
    <property type="entry name" value="G_PROTEIN_RECEP_F2_3"/>
    <property type="match status" value="1"/>
</dbReference>
<dbReference type="Proteomes" id="UP000269221">
    <property type="component" value="Unassembled WGS sequence"/>
</dbReference>
<comment type="caution">
    <text evidence="3">The sequence shown here is derived from an EMBL/GenBank/DDBJ whole genome shotgun (WGS) entry which is preliminary data.</text>
</comment>
<dbReference type="InterPro" id="IPR036445">
    <property type="entry name" value="GPCR_2_extracell_dom_sf"/>
</dbReference>
<dbReference type="EMBL" id="QRBI01000105">
    <property type="protein sequence ID" value="RMC13719.1"/>
    <property type="molecule type" value="Genomic_DNA"/>
</dbReference>
<reference evidence="3 4" key="1">
    <citation type="submission" date="2018-07" db="EMBL/GenBank/DDBJ databases">
        <title>A high quality draft genome assembly of the barn swallow (H. rustica rustica).</title>
        <authorList>
            <person name="Formenti G."/>
            <person name="Chiara M."/>
            <person name="Poveda L."/>
            <person name="Francoijs K.-J."/>
            <person name="Bonisoli-Alquati A."/>
            <person name="Canova L."/>
            <person name="Gianfranceschi L."/>
            <person name="Horner D.S."/>
            <person name="Saino N."/>
        </authorList>
    </citation>
    <scope>NUCLEOTIDE SEQUENCE [LARGE SCALE GENOMIC DNA]</scope>
    <source>
        <strain evidence="3">Chelidonia</strain>
        <tissue evidence="3">Blood</tissue>
    </source>
</reference>
<dbReference type="SMART" id="SM00008">
    <property type="entry name" value="HormR"/>
    <property type="match status" value="1"/>
</dbReference>
<sequence>MADVPDEMTTHLPPASSQLPPAGAESCDPMEARDIMWSRTRQGQVAKQPCPLGSIGVATFRCLAPDGIWEPQGPDLSNCSSPWINHITQKLPFSQPLHGVVVTQGQDLHLGLIEAHTIEIGPLIQPVQILHIPCEGTQHDLVHDITPHFQLPVH</sequence>
<dbReference type="Pfam" id="PF02793">
    <property type="entry name" value="HRM"/>
    <property type="match status" value="1"/>
</dbReference>
<dbReference type="STRING" id="333673.A0A3M0KKD6"/>
<keyword evidence="4" id="KW-1185">Reference proteome</keyword>
<dbReference type="InterPro" id="IPR001879">
    <property type="entry name" value="GPCR_2_extracellular_dom"/>
</dbReference>
<name>A0A3M0KKD6_HIRRU</name>